<feature type="transmembrane region" description="Helical" evidence="7">
    <location>
        <begin position="351"/>
        <end position="372"/>
    </location>
</feature>
<dbReference type="InterPro" id="IPR015920">
    <property type="entry name" value="Cellobiose_DH-like_cyt"/>
</dbReference>
<dbReference type="PANTHER" id="PTHR47797:SF1">
    <property type="entry name" value="CYTOCHROME B561 DOMAIN-CONTAINING PROTEIN-RELATED"/>
    <property type="match status" value="1"/>
</dbReference>
<feature type="domain" description="Cytochrome b561" evidence="9">
    <location>
        <begin position="182"/>
        <end position="374"/>
    </location>
</feature>
<sequence>MVCSRLAVLVTAVSFFSTLLHAASTAAASGFVASDGSVSFALNIPNDQVDDTSLYFVLTGPSTSSWISVGMGNNEMKDTLMFIMYADSTATNVTVSPRLSYDNTEPSYTSNVTYTVGPGSGISNGTMTATVLCHNCRSWKGGSIDPTNTAANFLFASGPRESLKSNSVTANLQRHSSYGTFTMDLTRAVGAGQLPSIVTADTAGTIQDTDKSDNDFLPALHGALTIIAFVGLMPIGLLILRIMNSVKWHALNQSLSAAVALIGVFVGIYCGTLYNRSRSFNSAHQLFGLVITVGMVAQFILGFVHHRIYKKTLAPTKLAPFHIWLGRLVIPAGVVNIFLGFPLAQNSKYNWALLGFVLAIIIIISLVLVWKWKQIKRQRKMRLAVEGNLNSDSGSEMRPWSAMGEPETNVPLDHINGPSAYHVPR</sequence>
<reference evidence="10 11" key="1">
    <citation type="submission" date="2014-04" db="EMBL/GenBank/DDBJ databases">
        <authorList>
            <consortium name="DOE Joint Genome Institute"/>
            <person name="Kuo A."/>
            <person name="Martino E."/>
            <person name="Perotto S."/>
            <person name="Kohler A."/>
            <person name="Nagy L.G."/>
            <person name="Floudas D."/>
            <person name="Copeland A."/>
            <person name="Barry K.W."/>
            <person name="Cichocki N."/>
            <person name="Veneault-Fourrey C."/>
            <person name="LaButti K."/>
            <person name="Lindquist E.A."/>
            <person name="Lipzen A."/>
            <person name="Lundell T."/>
            <person name="Morin E."/>
            <person name="Murat C."/>
            <person name="Sun H."/>
            <person name="Tunlid A."/>
            <person name="Henrissat B."/>
            <person name="Grigoriev I.V."/>
            <person name="Hibbett D.S."/>
            <person name="Martin F."/>
            <person name="Nordberg H.P."/>
            <person name="Cantor M.N."/>
            <person name="Hua S.X."/>
        </authorList>
    </citation>
    <scope>NUCLEOTIDE SEQUENCE [LARGE SCALE GENOMIC DNA]</scope>
    <source>
        <strain evidence="10 11">Zn</strain>
    </source>
</reference>
<evidence type="ECO:0000256" key="2">
    <source>
        <dbReference type="ARBA" id="ARBA00022448"/>
    </source>
</evidence>
<dbReference type="InterPro" id="IPR018825">
    <property type="entry name" value="DUF2427"/>
</dbReference>
<evidence type="ECO:0000256" key="1">
    <source>
        <dbReference type="ARBA" id="ARBA00004370"/>
    </source>
</evidence>
<evidence type="ECO:0000256" key="5">
    <source>
        <dbReference type="ARBA" id="ARBA00022989"/>
    </source>
</evidence>
<dbReference type="InterPro" id="IPR005018">
    <property type="entry name" value="DOMON_domain"/>
</dbReference>
<dbReference type="CDD" id="cd09630">
    <property type="entry name" value="CDH_like_cytochrome"/>
    <property type="match status" value="1"/>
</dbReference>
<dbReference type="SMART" id="SM00664">
    <property type="entry name" value="DoH"/>
    <property type="match status" value="1"/>
</dbReference>
<dbReference type="Pfam" id="PF10348">
    <property type="entry name" value="DUF2427"/>
    <property type="match status" value="1"/>
</dbReference>
<protein>
    <recommendedName>
        <fullName evidence="9">Cytochrome b561 domain-containing protein</fullName>
    </recommendedName>
</protein>
<feature type="transmembrane region" description="Helical" evidence="7">
    <location>
        <begin position="219"/>
        <end position="243"/>
    </location>
</feature>
<dbReference type="AlphaFoldDB" id="A0A0C3H9H4"/>
<evidence type="ECO:0000259" key="9">
    <source>
        <dbReference type="PROSITE" id="PS50939"/>
    </source>
</evidence>
<dbReference type="CDD" id="cd08760">
    <property type="entry name" value="Cyt_b561_FRRS1_like"/>
    <property type="match status" value="1"/>
</dbReference>
<reference evidence="11" key="2">
    <citation type="submission" date="2015-01" db="EMBL/GenBank/DDBJ databases">
        <title>Evolutionary Origins and Diversification of the Mycorrhizal Mutualists.</title>
        <authorList>
            <consortium name="DOE Joint Genome Institute"/>
            <consortium name="Mycorrhizal Genomics Consortium"/>
            <person name="Kohler A."/>
            <person name="Kuo A."/>
            <person name="Nagy L.G."/>
            <person name="Floudas D."/>
            <person name="Copeland A."/>
            <person name="Barry K.W."/>
            <person name="Cichocki N."/>
            <person name="Veneault-Fourrey C."/>
            <person name="LaButti K."/>
            <person name="Lindquist E.A."/>
            <person name="Lipzen A."/>
            <person name="Lundell T."/>
            <person name="Morin E."/>
            <person name="Murat C."/>
            <person name="Riley R."/>
            <person name="Ohm R."/>
            <person name="Sun H."/>
            <person name="Tunlid A."/>
            <person name="Henrissat B."/>
            <person name="Grigoriev I.V."/>
            <person name="Hibbett D.S."/>
            <person name="Martin F."/>
        </authorList>
    </citation>
    <scope>NUCLEOTIDE SEQUENCE [LARGE SCALE GENOMIC DNA]</scope>
    <source>
        <strain evidence="11">Zn</strain>
    </source>
</reference>
<keyword evidence="6 7" id="KW-0472">Membrane</keyword>
<comment type="subcellular location">
    <subcellularLocation>
        <location evidence="1">Membrane</location>
    </subcellularLocation>
</comment>
<dbReference type="HOGENOM" id="CLU_031471_0_0_1"/>
<keyword evidence="8" id="KW-0732">Signal</keyword>
<dbReference type="PANTHER" id="PTHR47797">
    <property type="entry name" value="DEHYDROGENASE, PUTATIVE (AFU_ORTHOLOGUE AFUA_8G05805)-RELATED"/>
    <property type="match status" value="1"/>
</dbReference>
<keyword evidence="3 7" id="KW-0812">Transmembrane</keyword>
<evidence type="ECO:0000256" key="4">
    <source>
        <dbReference type="ARBA" id="ARBA00022982"/>
    </source>
</evidence>
<feature type="signal peptide" evidence="8">
    <location>
        <begin position="1"/>
        <end position="22"/>
    </location>
</feature>
<dbReference type="EMBL" id="KN832878">
    <property type="protein sequence ID" value="KIM99914.1"/>
    <property type="molecule type" value="Genomic_DNA"/>
</dbReference>
<feature type="chain" id="PRO_5002165301" description="Cytochrome b561 domain-containing protein" evidence="8">
    <location>
        <begin position="23"/>
        <end position="425"/>
    </location>
</feature>
<keyword evidence="5 7" id="KW-1133">Transmembrane helix</keyword>
<evidence type="ECO:0000313" key="11">
    <source>
        <dbReference type="Proteomes" id="UP000054321"/>
    </source>
</evidence>
<name>A0A0C3H9H4_OIDMZ</name>
<dbReference type="InterPro" id="IPR006593">
    <property type="entry name" value="Cyt_b561/ferric_Rdtase_TM"/>
</dbReference>
<dbReference type="PROSITE" id="PS50939">
    <property type="entry name" value="CYTOCHROME_B561"/>
    <property type="match status" value="1"/>
</dbReference>
<accession>A0A0C3H9H4</accession>
<dbReference type="SUPFAM" id="SSF49344">
    <property type="entry name" value="CBD9-like"/>
    <property type="match status" value="1"/>
</dbReference>
<proteinExistence type="predicted"/>
<dbReference type="Gene3D" id="1.20.120.1770">
    <property type="match status" value="1"/>
</dbReference>
<feature type="transmembrane region" description="Helical" evidence="7">
    <location>
        <begin position="324"/>
        <end position="345"/>
    </location>
</feature>
<feature type="transmembrane region" description="Helical" evidence="7">
    <location>
        <begin position="255"/>
        <end position="274"/>
    </location>
</feature>
<dbReference type="OrthoDB" id="19261at2759"/>
<organism evidence="10 11">
    <name type="scientific">Oidiodendron maius (strain Zn)</name>
    <dbReference type="NCBI Taxonomy" id="913774"/>
    <lineage>
        <taxon>Eukaryota</taxon>
        <taxon>Fungi</taxon>
        <taxon>Dikarya</taxon>
        <taxon>Ascomycota</taxon>
        <taxon>Pezizomycotina</taxon>
        <taxon>Leotiomycetes</taxon>
        <taxon>Leotiomycetes incertae sedis</taxon>
        <taxon>Myxotrichaceae</taxon>
        <taxon>Oidiodendron</taxon>
    </lineage>
</organism>
<evidence type="ECO:0000313" key="10">
    <source>
        <dbReference type="EMBL" id="KIM99914.1"/>
    </source>
</evidence>
<evidence type="ECO:0000256" key="8">
    <source>
        <dbReference type="SAM" id="SignalP"/>
    </source>
</evidence>
<dbReference type="SMART" id="SM00665">
    <property type="entry name" value="B561"/>
    <property type="match status" value="1"/>
</dbReference>
<dbReference type="GO" id="GO:0016020">
    <property type="term" value="C:membrane"/>
    <property type="evidence" value="ECO:0007669"/>
    <property type="project" value="UniProtKB-SubCell"/>
</dbReference>
<keyword evidence="11" id="KW-1185">Reference proteome</keyword>
<dbReference type="Gene3D" id="2.60.40.1210">
    <property type="entry name" value="Cellobiose dehydrogenase, cytochrome domain"/>
    <property type="match status" value="1"/>
</dbReference>
<keyword evidence="2" id="KW-0813">Transport</keyword>
<evidence type="ECO:0000256" key="6">
    <source>
        <dbReference type="ARBA" id="ARBA00023136"/>
    </source>
</evidence>
<gene>
    <name evidence="10" type="ORF">OIDMADRAFT_201053</name>
</gene>
<evidence type="ECO:0000256" key="7">
    <source>
        <dbReference type="SAM" id="Phobius"/>
    </source>
</evidence>
<dbReference type="STRING" id="913774.A0A0C3H9H4"/>
<dbReference type="InParanoid" id="A0A0C3H9H4"/>
<keyword evidence="4" id="KW-0249">Electron transport</keyword>
<dbReference type="Pfam" id="PF16010">
    <property type="entry name" value="CDH-cyt"/>
    <property type="match status" value="1"/>
</dbReference>
<feature type="transmembrane region" description="Helical" evidence="7">
    <location>
        <begin position="286"/>
        <end position="304"/>
    </location>
</feature>
<evidence type="ECO:0000256" key="3">
    <source>
        <dbReference type="ARBA" id="ARBA00022692"/>
    </source>
</evidence>
<dbReference type="Proteomes" id="UP000054321">
    <property type="component" value="Unassembled WGS sequence"/>
</dbReference>